<reference evidence="2 3" key="1">
    <citation type="submission" date="2024-12" db="EMBL/GenBank/DDBJ databases">
        <title>The unique morphological basis and parallel evolutionary history of personate flowers in Penstemon.</title>
        <authorList>
            <person name="Depatie T.H."/>
            <person name="Wessinger C.A."/>
        </authorList>
    </citation>
    <scope>NUCLEOTIDE SEQUENCE [LARGE SCALE GENOMIC DNA]</scope>
    <source>
        <strain evidence="2">WTNN_2</strain>
        <tissue evidence="2">Leaf</tissue>
    </source>
</reference>
<proteinExistence type="predicted"/>
<dbReference type="InterPro" id="IPR031851">
    <property type="entry name" value="DUF4750"/>
</dbReference>
<dbReference type="AlphaFoldDB" id="A0ABD3T052"/>
<protein>
    <recommendedName>
        <fullName evidence="4">ATP synthase F0 subunit 8</fullName>
    </recommendedName>
</protein>
<dbReference type="Pfam" id="PF15938">
    <property type="entry name" value="DUF4750"/>
    <property type="match status" value="1"/>
</dbReference>
<name>A0ABD3T052_9LAMI</name>
<keyword evidence="3" id="KW-1185">Reference proteome</keyword>
<evidence type="ECO:0000313" key="2">
    <source>
        <dbReference type="EMBL" id="KAL3830255.1"/>
    </source>
</evidence>
<dbReference type="EMBL" id="JBJXBP010000005">
    <property type="protein sequence ID" value="KAL3830255.1"/>
    <property type="molecule type" value="Genomic_DNA"/>
</dbReference>
<gene>
    <name evidence="2" type="ORF">ACJIZ3_019057</name>
</gene>
<comment type="caution">
    <text evidence="2">The sequence shown here is derived from an EMBL/GenBank/DDBJ whole genome shotgun (WGS) entry which is preliminary data.</text>
</comment>
<sequence length="129" mass="15089">MEESFSLSYWDYFVFILLRPILAILFTLSSIFIGWFLAWKLVLVHVPLVQEIFGLKKKPVNKKPAGGRRLTHFYNRLNAQNPSSEWILLYAFDELLNGMLLQDIKVTANDGFGLNLRSRIDDQKSVRRR</sequence>
<evidence type="ECO:0000313" key="3">
    <source>
        <dbReference type="Proteomes" id="UP001634393"/>
    </source>
</evidence>
<accession>A0ABD3T052</accession>
<dbReference type="PANTHER" id="PTHR37192:SF2">
    <property type="entry name" value="TRANSMEMBRANE PROTEIN"/>
    <property type="match status" value="1"/>
</dbReference>
<keyword evidence="1" id="KW-0812">Transmembrane</keyword>
<feature type="transmembrane region" description="Helical" evidence="1">
    <location>
        <begin position="12"/>
        <end position="38"/>
    </location>
</feature>
<dbReference type="Proteomes" id="UP001634393">
    <property type="component" value="Unassembled WGS sequence"/>
</dbReference>
<organism evidence="2 3">
    <name type="scientific">Penstemon smallii</name>
    <dbReference type="NCBI Taxonomy" id="265156"/>
    <lineage>
        <taxon>Eukaryota</taxon>
        <taxon>Viridiplantae</taxon>
        <taxon>Streptophyta</taxon>
        <taxon>Embryophyta</taxon>
        <taxon>Tracheophyta</taxon>
        <taxon>Spermatophyta</taxon>
        <taxon>Magnoliopsida</taxon>
        <taxon>eudicotyledons</taxon>
        <taxon>Gunneridae</taxon>
        <taxon>Pentapetalae</taxon>
        <taxon>asterids</taxon>
        <taxon>lamiids</taxon>
        <taxon>Lamiales</taxon>
        <taxon>Plantaginaceae</taxon>
        <taxon>Cheloneae</taxon>
        <taxon>Penstemon</taxon>
    </lineage>
</organism>
<dbReference type="PANTHER" id="PTHR37192">
    <property type="entry name" value="TRANSMEMBRANE PROTEIN"/>
    <property type="match status" value="1"/>
</dbReference>
<keyword evidence="1" id="KW-0472">Membrane</keyword>
<evidence type="ECO:0000256" key="1">
    <source>
        <dbReference type="SAM" id="Phobius"/>
    </source>
</evidence>
<keyword evidence="1" id="KW-1133">Transmembrane helix</keyword>
<evidence type="ECO:0008006" key="4">
    <source>
        <dbReference type="Google" id="ProtNLM"/>
    </source>
</evidence>